<protein>
    <recommendedName>
        <fullName evidence="5">Serine/threonine-protein phosphatase 2A 55 kDa regulatory subunit B</fullName>
    </recommendedName>
</protein>
<dbReference type="PROSITE" id="PS01024">
    <property type="entry name" value="PR55_1"/>
    <property type="match status" value="1"/>
</dbReference>
<dbReference type="PRINTS" id="PR00600">
    <property type="entry name" value="PP2APR55"/>
</dbReference>
<dbReference type="InterPro" id="IPR000009">
    <property type="entry name" value="PP2A_PR55"/>
</dbReference>
<evidence type="ECO:0000313" key="7">
    <source>
        <dbReference type="Proteomes" id="UP000585474"/>
    </source>
</evidence>
<comment type="similarity">
    <text evidence="1 5">Belongs to the phosphatase 2A regulatory subunit B family.</text>
</comment>
<evidence type="ECO:0000256" key="1">
    <source>
        <dbReference type="ARBA" id="ARBA00008259"/>
    </source>
</evidence>
<sequence length="513" mass="57188">MNGGEVAEAPADPPPSLEWKFSQVFGERTAGEELQEVDIISAIEFDKTGDHLATGDRGGRVVLFERTDTKDHGGGRRDLERMDCAISRHPEFRYKTEFQSHEPEFDYLKSLEIEEKINKIRWCQTANGALFLLSTNDKTIKYWKVQEKKVKKISEMNIDLSKAVGNGGVASSSVSSSSRSYLANGGYPDRSSNYLSNDFSFPPGGIPSLHLPVVTSHETSLVARCRRVYAHAHDYHINSISNNSDGETFISADDLRINLWNLEISNQSFNIVDVKPANMEDLTEVITSAEFHPSHCNMLAYSSSKGSIRLIDLRQSALCDTHSKLFEEQEAPSSRSFFTEVIASISDIKFGKDGRYILSRDYMTLKLWDINMDSGPVSTFQVQEYLRPKLCDLYENDSIFDKFECCLSGDGLRVATGSYSNLFRVFGCAAGSTEATTLEASKNPMRRQVPIPARPSRSLGSITRVVRRGAESPGVDANGNSYDFTTKLLHLAWHPTENSIACAAANSLYMYYA</sequence>
<dbReference type="PIRSF" id="PIRSF037309">
    <property type="entry name" value="PP2A_PR55"/>
    <property type="match status" value="1"/>
</dbReference>
<gene>
    <name evidence="6" type="ORF">Acr_19g0010330</name>
</gene>
<evidence type="ECO:0000256" key="3">
    <source>
        <dbReference type="ARBA" id="ARBA00022737"/>
    </source>
</evidence>
<dbReference type="OrthoDB" id="6274823at2759"/>
<keyword evidence="2 5" id="KW-0853">WD repeat</keyword>
<comment type="function">
    <text evidence="4">The B regulatory subunit may modulate substrate selectivity and catalytic activity, and may also direct the localization of the catalytic enzyme to a particular subcellular compartment.</text>
</comment>
<dbReference type="SUPFAM" id="SSF50978">
    <property type="entry name" value="WD40 repeat-like"/>
    <property type="match status" value="1"/>
</dbReference>
<organism evidence="6 7">
    <name type="scientific">Actinidia rufa</name>
    <dbReference type="NCBI Taxonomy" id="165716"/>
    <lineage>
        <taxon>Eukaryota</taxon>
        <taxon>Viridiplantae</taxon>
        <taxon>Streptophyta</taxon>
        <taxon>Embryophyta</taxon>
        <taxon>Tracheophyta</taxon>
        <taxon>Spermatophyta</taxon>
        <taxon>Magnoliopsida</taxon>
        <taxon>eudicotyledons</taxon>
        <taxon>Gunneridae</taxon>
        <taxon>Pentapetalae</taxon>
        <taxon>asterids</taxon>
        <taxon>Ericales</taxon>
        <taxon>Actinidiaceae</taxon>
        <taxon>Actinidia</taxon>
    </lineage>
</organism>
<dbReference type="InterPro" id="IPR018067">
    <property type="entry name" value="PP2A_PR55_CS"/>
</dbReference>
<keyword evidence="3 5" id="KW-0677">Repeat</keyword>
<evidence type="ECO:0000256" key="2">
    <source>
        <dbReference type="ARBA" id="ARBA00022574"/>
    </source>
</evidence>
<dbReference type="PANTHER" id="PTHR11871">
    <property type="entry name" value="PROTEIN PHOSPHATASE PP2A REGULATORY SUBUNIT B"/>
    <property type="match status" value="1"/>
</dbReference>
<dbReference type="FunFam" id="2.130.10.10:FF:000609">
    <property type="entry name" value="Serine/threonine-protein phosphatase 2A 55 kDa regulatory subunit B"/>
    <property type="match status" value="1"/>
</dbReference>
<reference evidence="6 7" key="1">
    <citation type="submission" date="2019-07" db="EMBL/GenBank/DDBJ databases">
        <title>De Novo Assembly of kiwifruit Actinidia rufa.</title>
        <authorList>
            <person name="Sugita-Konishi S."/>
            <person name="Sato K."/>
            <person name="Mori E."/>
            <person name="Abe Y."/>
            <person name="Kisaki G."/>
            <person name="Hamano K."/>
            <person name="Suezawa K."/>
            <person name="Otani M."/>
            <person name="Fukuda T."/>
            <person name="Manabe T."/>
            <person name="Gomi K."/>
            <person name="Tabuchi M."/>
            <person name="Akimitsu K."/>
            <person name="Kataoka I."/>
        </authorList>
    </citation>
    <scope>NUCLEOTIDE SEQUENCE [LARGE SCALE GENOMIC DNA]</scope>
    <source>
        <strain evidence="7">cv. Fuchu</strain>
    </source>
</reference>
<dbReference type="InterPro" id="IPR015943">
    <property type="entry name" value="WD40/YVTN_repeat-like_dom_sf"/>
</dbReference>
<dbReference type="GO" id="GO:0000159">
    <property type="term" value="C:protein phosphatase type 2A complex"/>
    <property type="evidence" value="ECO:0007669"/>
    <property type="project" value="UniProtKB-UniRule"/>
</dbReference>
<dbReference type="InterPro" id="IPR036322">
    <property type="entry name" value="WD40_repeat_dom_sf"/>
</dbReference>
<dbReference type="PROSITE" id="PS01025">
    <property type="entry name" value="PR55_2"/>
    <property type="match status" value="1"/>
</dbReference>
<dbReference type="AlphaFoldDB" id="A0A7J0GBB1"/>
<evidence type="ECO:0000256" key="4">
    <source>
        <dbReference type="ARBA" id="ARBA00034298"/>
    </source>
</evidence>
<accession>A0A7J0GBB1</accession>
<dbReference type="Pfam" id="PF00400">
    <property type="entry name" value="WD40"/>
    <property type="match status" value="1"/>
</dbReference>
<dbReference type="InterPro" id="IPR001680">
    <property type="entry name" value="WD40_rpt"/>
</dbReference>
<evidence type="ECO:0000313" key="6">
    <source>
        <dbReference type="EMBL" id="GFZ08096.1"/>
    </source>
</evidence>
<dbReference type="FunFam" id="2.130.10.10:FF:000665">
    <property type="entry name" value="Serine/threonine-protein phosphatase 2A 55 kDa regulatory subunit B"/>
    <property type="match status" value="1"/>
</dbReference>
<proteinExistence type="inferred from homology"/>
<name>A0A7J0GBB1_9ERIC</name>
<dbReference type="SMART" id="SM00320">
    <property type="entry name" value="WD40"/>
    <property type="match status" value="5"/>
</dbReference>
<dbReference type="EMBL" id="BJWL01000019">
    <property type="protein sequence ID" value="GFZ08096.1"/>
    <property type="molecule type" value="Genomic_DNA"/>
</dbReference>
<comment type="caution">
    <text evidence="6">The sequence shown here is derived from an EMBL/GenBank/DDBJ whole genome shotgun (WGS) entry which is preliminary data.</text>
</comment>
<evidence type="ECO:0000256" key="5">
    <source>
        <dbReference type="RuleBase" id="RU331113"/>
    </source>
</evidence>
<keyword evidence="7" id="KW-1185">Reference proteome</keyword>
<dbReference type="GO" id="GO:0019888">
    <property type="term" value="F:protein phosphatase regulator activity"/>
    <property type="evidence" value="ECO:0007669"/>
    <property type="project" value="InterPro"/>
</dbReference>
<dbReference type="Gene3D" id="2.130.10.10">
    <property type="entry name" value="YVTN repeat-like/Quinoprotein amine dehydrogenase"/>
    <property type="match status" value="3"/>
</dbReference>
<dbReference type="Proteomes" id="UP000585474">
    <property type="component" value="Unassembled WGS sequence"/>
</dbReference>